<dbReference type="Proteomes" id="UP001218412">
    <property type="component" value="Chromosome"/>
</dbReference>
<reference evidence="1 2" key="1">
    <citation type="submission" date="2021-01" db="EMBL/GenBank/DDBJ databases">
        <title>Biogeographic distribution of Paracoccus.</title>
        <authorList>
            <person name="Hollensteiner J."/>
            <person name="Leineberger J."/>
            <person name="Brinkhoff T."/>
            <person name="Daniel R."/>
        </authorList>
    </citation>
    <scope>NUCLEOTIDE SEQUENCE [LARGE SCALE GENOMIC DNA]</scope>
    <source>
        <strain evidence="1 2">LMG25392</strain>
    </source>
</reference>
<proteinExistence type="predicted"/>
<evidence type="ECO:0000313" key="2">
    <source>
        <dbReference type="Proteomes" id="UP001218412"/>
    </source>
</evidence>
<protein>
    <submittedName>
        <fullName evidence="1">DUF3572 family protein</fullName>
    </submittedName>
</protein>
<name>A0ABY7SZY5_9RHOB</name>
<keyword evidence="2" id="KW-1185">Reference proteome</keyword>
<dbReference type="InterPro" id="IPR021955">
    <property type="entry name" value="DUF3572"/>
</dbReference>
<organism evidence="1 2">
    <name type="scientific">Paracoccus stylophorae</name>
    <dbReference type="NCBI Taxonomy" id="659350"/>
    <lineage>
        <taxon>Bacteria</taxon>
        <taxon>Pseudomonadati</taxon>
        <taxon>Pseudomonadota</taxon>
        <taxon>Alphaproteobacteria</taxon>
        <taxon>Rhodobacterales</taxon>
        <taxon>Paracoccaceae</taxon>
        <taxon>Paracoccus</taxon>
    </lineage>
</organism>
<dbReference type="Pfam" id="PF12096">
    <property type="entry name" value="DUF3572"/>
    <property type="match status" value="1"/>
</dbReference>
<accession>A0ABY7SZY5</accession>
<gene>
    <name evidence="1" type="ORF">JHW45_08720</name>
</gene>
<sequence length="96" mass="10383">MAQSADSAQDLAMAGLIYIVERPELAATFLGATGLQVQDLREMAGQPEMSLHVLDFLLEDDSRVLDAANELDVRPQDFLSARVVMAGPGSYGWEAD</sequence>
<dbReference type="EMBL" id="CP067134">
    <property type="protein sequence ID" value="WCR12370.1"/>
    <property type="molecule type" value="Genomic_DNA"/>
</dbReference>
<dbReference type="RefSeq" id="WP_272860482.1">
    <property type="nucleotide sequence ID" value="NZ_CP067134.1"/>
</dbReference>
<evidence type="ECO:0000313" key="1">
    <source>
        <dbReference type="EMBL" id="WCR12370.1"/>
    </source>
</evidence>